<feature type="domain" description="Nucleoside transporter/FeoB GTPase Gate" evidence="10">
    <location>
        <begin position="102"/>
        <end position="200"/>
    </location>
</feature>
<dbReference type="PANTHER" id="PTHR10590:SF4">
    <property type="entry name" value="SOLUTE CARRIER FAMILY 28 MEMBER 3"/>
    <property type="match status" value="1"/>
</dbReference>
<evidence type="ECO:0000256" key="7">
    <source>
        <dbReference type="SAM" id="Phobius"/>
    </source>
</evidence>
<accession>A0A2S5A535</accession>
<dbReference type="Proteomes" id="UP000236893">
    <property type="component" value="Unassembled WGS sequence"/>
</dbReference>
<feature type="transmembrane region" description="Helical" evidence="7">
    <location>
        <begin position="266"/>
        <end position="291"/>
    </location>
</feature>
<dbReference type="AlphaFoldDB" id="A0A2S5A535"/>
<dbReference type="PANTHER" id="PTHR10590">
    <property type="entry name" value="SODIUM/NUCLEOSIDE COTRANSPORTER"/>
    <property type="match status" value="1"/>
</dbReference>
<dbReference type="Pfam" id="PF07670">
    <property type="entry name" value="Gate"/>
    <property type="match status" value="1"/>
</dbReference>
<evidence type="ECO:0000313" key="11">
    <source>
        <dbReference type="EMBL" id="POY37432.1"/>
    </source>
</evidence>
<reference evidence="11 12" key="1">
    <citation type="submission" date="2018-01" db="EMBL/GenBank/DDBJ databases">
        <authorList>
            <person name="Gaut B.S."/>
            <person name="Morton B.R."/>
            <person name="Clegg M.T."/>
            <person name="Duvall M.R."/>
        </authorList>
    </citation>
    <scope>NUCLEOTIDE SEQUENCE [LARGE SCALE GENOMIC DNA]</scope>
    <source>
        <strain evidence="11 12">HR-AV</strain>
    </source>
</reference>
<organism evidence="11 12">
    <name type="scientific">Solitalea longa</name>
    <dbReference type="NCBI Taxonomy" id="2079460"/>
    <lineage>
        <taxon>Bacteria</taxon>
        <taxon>Pseudomonadati</taxon>
        <taxon>Bacteroidota</taxon>
        <taxon>Sphingobacteriia</taxon>
        <taxon>Sphingobacteriales</taxon>
        <taxon>Sphingobacteriaceae</taxon>
        <taxon>Solitalea</taxon>
    </lineage>
</organism>
<gene>
    <name evidence="11" type="ORF">C3K47_06630</name>
</gene>
<evidence type="ECO:0000256" key="2">
    <source>
        <dbReference type="ARBA" id="ARBA00009033"/>
    </source>
</evidence>
<feature type="transmembrane region" description="Helical" evidence="7">
    <location>
        <begin position="29"/>
        <end position="47"/>
    </location>
</feature>
<protein>
    <submittedName>
        <fullName evidence="11">NupC/NupG family nucleoside CNT transporter</fullName>
    </submittedName>
</protein>
<evidence type="ECO:0000259" key="10">
    <source>
        <dbReference type="Pfam" id="PF07670"/>
    </source>
</evidence>
<feature type="domain" description="Concentrative nucleoside transporter C-terminal" evidence="9">
    <location>
        <begin position="210"/>
        <end position="417"/>
    </location>
</feature>
<evidence type="ECO:0000259" key="8">
    <source>
        <dbReference type="Pfam" id="PF01773"/>
    </source>
</evidence>
<feature type="transmembrane region" description="Helical" evidence="7">
    <location>
        <begin position="399"/>
        <end position="419"/>
    </location>
</feature>
<feature type="transmembrane region" description="Helical" evidence="7">
    <location>
        <begin position="360"/>
        <end position="387"/>
    </location>
</feature>
<evidence type="ECO:0000256" key="1">
    <source>
        <dbReference type="ARBA" id="ARBA00004651"/>
    </source>
</evidence>
<dbReference type="InterPro" id="IPR008276">
    <property type="entry name" value="C_nuclsd_transpt"/>
</dbReference>
<dbReference type="GO" id="GO:0005337">
    <property type="term" value="F:nucleoside transmembrane transporter activity"/>
    <property type="evidence" value="ECO:0007669"/>
    <property type="project" value="InterPro"/>
</dbReference>
<feature type="domain" description="Concentrative nucleoside transporter N-terminal" evidence="8">
    <location>
        <begin position="8"/>
        <end position="81"/>
    </location>
</feature>
<dbReference type="Pfam" id="PF07662">
    <property type="entry name" value="Nucleos_tra2_C"/>
    <property type="match status" value="1"/>
</dbReference>
<dbReference type="Pfam" id="PF01773">
    <property type="entry name" value="Nucleos_tra2_N"/>
    <property type="match status" value="1"/>
</dbReference>
<dbReference type="GO" id="GO:0015293">
    <property type="term" value="F:symporter activity"/>
    <property type="evidence" value="ECO:0007669"/>
    <property type="project" value="TreeGrafter"/>
</dbReference>
<keyword evidence="3" id="KW-1003">Cell membrane</keyword>
<sequence>MDRFTGFIGIALILGIAFLVSNNRRKINYRVVLSGLFLQIIIAILVFKVPFVREFFEVIGHGMGQIEHFAFQGASFVYGGLGVDKGDGTIGNYVSGGFVFAFNVTATIILVCALVAVFYHFGIMQRIVSIIARAMNLIMRVSGTEALSNVASAFVGQVEAQVMIRPYLKSMTKSELLASMSGSLACIAGGILVVYVKMGSQAGMDLAPKLITASLMAAPGALVISKIVFPEVEESQTLGQVKLEVKSSYSNVIDAISHGSADGFKIAMNVIAMLIGFIAIIALFDSILLWIGHLYDPALNLSLNYIFSQLFYPFAYAMGVPAVDVKNVATLLGQKLTVNEFVAFLNLTNKSVPIVTEKGLLIVSIAICGFANFSSVGMQIGGIGALVPERRADLAKLGLKALLCGTLASYLSATIAGILM</sequence>
<dbReference type="EMBL" id="PQVF01000004">
    <property type="protein sequence ID" value="POY37432.1"/>
    <property type="molecule type" value="Genomic_DNA"/>
</dbReference>
<dbReference type="InterPro" id="IPR011642">
    <property type="entry name" value="Gate_dom"/>
</dbReference>
<evidence type="ECO:0000256" key="3">
    <source>
        <dbReference type="ARBA" id="ARBA00022475"/>
    </source>
</evidence>
<comment type="subcellular location">
    <subcellularLocation>
        <location evidence="1">Cell membrane</location>
        <topology evidence="1">Multi-pass membrane protein</topology>
    </subcellularLocation>
</comment>
<dbReference type="RefSeq" id="WP_103788340.1">
    <property type="nucleotide sequence ID" value="NZ_PQVF01000004.1"/>
</dbReference>
<evidence type="ECO:0000259" key="9">
    <source>
        <dbReference type="Pfam" id="PF07662"/>
    </source>
</evidence>
<dbReference type="InterPro" id="IPR002668">
    <property type="entry name" value="CNT_N_dom"/>
</dbReference>
<evidence type="ECO:0000256" key="6">
    <source>
        <dbReference type="ARBA" id="ARBA00023136"/>
    </source>
</evidence>
<evidence type="ECO:0000313" key="12">
    <source>
        <dbReference type="Proteomes" id="UP000236893"/>
    </source>
</evidence>
<keyword evidence="4 7" id="KW-0812">Transmembrane</keyword>
<evidence type="ECO:0000256" key="4">
    <source>
        <dbReference type="ARBA" id="ARBA00022692"/>
    </source>
</evidence>
<comment type="similarity">
    <text evidence="2">Belongs to the concentrative nucleoside transporter (CNT) (TC 2.A.41) family.</text>
</comment>
<dbReference type="InterPro" id="IPR011657">
    <property type="entry name" value="CNT_C_dom"/>
</dbReference>
<proteinExistence type="inferred from homology"/>
<feature type="transmembrane region" description="Helical" evidence="7">
    <location>
        <begin position="6"/>
        <end position="22"/>
    </location>
</feature>
<name>A0A2S5A535_9SPHI</name>
<keyword evidence="12" id="KW-1185">Reference proteome</keyword>
<evidence type="ECO:0000256" key="5">
    <source>
        <dbReference type="ARBA" id="ARBA00022989"/>
    </source>
</evidence>
<keyword evidence="5 7" id="KW-1133">Transmembrane helix</keyword>
<feature type="transmembrane region" description="Helical" evidence="7">
    <location>
        <begin position="98"/>
        <end position="122"/>
    </location>
</feature>
<feature type="transmembrane region" description="Helical" evidence="7">
    <location>
        <begin position="176"/>
        <end position="198"/>
    </location>
</feature>
<dbReference type="OrthoDB" id="9766455at2"/>
<dbReference type="GO" id="GO:0005886">
    <property type="term" value="C:plasma membrane"/>
    <property type="evidence" value="ECO:0007669"/>
    <property type="project" value="UniProtKB-SubCell"/>
</dbReference>
<keyword evidence="6 7" id="KW-0472">Membrane</keyword>
<feature type="transmembrane region" description="Helical" evidence="7">
    <location>
        <begin position="303"/>
        <end position="323"/>
    </location>
</feature>
<comment type="caution">
    <text evidence="11">The sequence shown here is derived from an EMBL/GenBank/DDBJ whole genome shotgun (WGS) entry which is preliminary data.</text>
</comment>